<dbReference type="GO" id="GO:0000725">
    <property type="term" value="P:recombinational repair"/>
    <property type="evidence" value="ECO:0007669"/>
    <property type="project" value="TreeGrafter"/>
</dbReference>
<proteinExistence type="predicted"/>
<dbReference type="AlphaFoldDB" id="A0A4V2YLN6"/>
<dbReference type="GO" id="GO:0016787">
    <property type="term" value="F:hydrolase activity"/>
    <property type="evidence" value="ECO:0007669"/>
    <property type="project" value="UniProtKB-UniRule"/>
</dbReference>
<dbReference type="GO" id="GO:0003677">
    <property type="term" value="F:DNA binding"/>
    <property type="evidence" value="ECO:0007669"/>
    <property type="project" value="InterPro"/>
</dbReference>
<dbReference type="Pfam" id="PF13245">
    <property type="entry name" value="AAA_19"/>
    <property type="match status" value="1"/>
</dbReference>
<evidence type="ECO:0000259" key="6">
    <source>
        <dbReference type="PROSITE" id="PS51198"/>
    </source>
</evidence>
<comment type="caution">
    <text evidence="7">The sequence shown here is derived from an EMBL/GenBank/DDBJ whole genome shotgun (WGS) entry which is preliminary data.</text>
</comment>
<evidence type="ECO:0000313" key="8">
    <source>
        <dbReference type="Proteomes" id="UP000295124"/>
    </source>
</evidence>
<evidence type="ECO:0000313" key="7">
    <source>
        <dbReference type="EMBL" id="TDD47347.1"/>
    </source>
</evidence>
<dbReference type="InterPro" id="IPR027417">
    <property type="entry name" value="P-loop_NTPase"/>
</dbReference>
<keyword evidence="3 5" id="KW-0347">Helicase</keyword>
<keyword evidence="4 5" id="KW-0067">ATP-binding</keyword>
<dbReference type="PROSITE" id="PS51198">
    <property type="entry name" value="UVRD_HELICASE_ATP_BIND"/>
    <property type="match status" value="1"/>
</dbReference>
<evidence type="ECO:0000256" key="4">
    <source>
        <dbReference type="ARBA" id="ARBA00022840"/>
    </source>
</evidence>
<keyword evidence="1 5" id="KW-0547">Nucleotide-binding</keyword>
<dbReference type="PANTHER" id="PTHR11070">
    <property type="entry name" value="UVRD / RECB / PCRA DNA HELICASE FAMILY MEMBER"/>
    <property type="match status" value="1"/>
</dbReference>
<sequence>MDLWLPPKKCIREPTETHFITRGFELPNPVDAEQAHLTTFYAALDTERDRTERRTREELLISTRNAQALNQRDGRIRNLDIRLSRLNRAEEGLYFGRLDAADGEVLHIGRLGLHDADYEPLLIDWRAPAARPFYIATAIANQGVVRRRHIQTRLRRVVDVQDEQLDLDREAADPSKPGTGVIGEAVLLKALDARRTGQMESIVQTIQSDQDRIIRSGLPGVLVVQGGPGTGKTAIALHRAAYLLYTHREQLEKRGILVVGPNAAFLKFIGQVLPSLGEDGVRLVTIAELYPGLSATRPEAPESAEVKGRAVMAEVIEKAVAARQWVPESPVEVLVDRTTLTLDPEFARTTRNHARRRNLTHNQARPFFLNEIVDGLTAQYSDLIGTDPLDGENLLDEYDLAELRKEILAEPAIHALLDKLWPQLSPQTLLEDLYGDEARLAEAAPQLSVLDREHLLRYGADWSPSDVPLLDEAAELLGDDGTEAARERAARARSIAYAQGALDLLSGSGSTDFDEEDASEVLTAKDILDAQMLAERYEADDDRTLAERAGADRRWTYGHVIVDEAQELTPMAWRAIARRCPLRSMTLVGDVAQTSAIGGGTSWSSALGETFGDRWRLAELTLNYRTPAEVMDLANAVLHEVDPTAKPPRSVRSTGVQPWHADVAPAEQPLYVYKMASEETQYGEVGVITSRSRLELIQEAVDGLTGVTVLTAREAKGLEFDSVLVVDPDGIVIESPRGLRDLYVALTRCTQRLGIIGELPEALAGHDWNQ</sequence>
<dbReference type="OrthoDB" id="9787585at2"/>
<dbReference type="EMBL" id="SMKX01000153">
    <property type="protein sequence ID" value="TDD47347.1"/>
    <property type="molecule type" value="Genomic_DNA"/>
</dbReference>
<dbReference type="Proteomes" id="UP000295124">
    <property type="component" value="Unassembled WGS sequence"/>
</dbReference>
<keyword evidence="8" id="KW-1185">Reference proteome</keyword>
<dbReference type="SUPFAM" id="SSF52540">
    <property type="entry name" value="P-loop containing nucleoside triphosphate hydrolases"/>
    <property type="match status" value="1"/>
</dbReference>
<feature type="domain" description="UvrD-like helicase ATP-binding" evidence="6">
    <location>
        <begin position="205"/>
        <end position="627"/>
    </location>
</feature>
<dbReference type="GO" id="GO:0005524">
    <property type="term" value="F:ATP binding"/>
    <property type="evidence" value="ECO:0007669"/>
    <property type="project" value="UniProtKB-UniRule"/>
</dbReference>
<keyword evidence="2 5" id="KW-0378">Hydrolase</keyword>
<accession>A0A4V2YLN6</accession>
<evidence type="ECO:0000256" key="5">
    <source>
        <dbReference type="PROSITE-ProRule" id="PRU00560"/>
    </source>
</evidence>
<dbReference type="GO" id="GO:0005829">
    <property type="term" value="C:cytosol"/>
    <property type="evidence" value="ECO:0007669"/>
    <property type="project" value="TreeGrafter"/>
</dbReference>
<dbReference type="GO" id="GO:0043138">
    <property type="term" value="F:3'-5' DNA helicase activity"/>
    <property type="evidence" value="ECO:0007669"/>
    <property type="project" value="TreeGrafter"/>
</dbReference>
<organism evidence="7 8">
    <name type="scientific">Kribbella antibiotica</name>
    <dbReference type="NCBI Taxonomy" id="190195"/>
    <lineage>
        <taxon>Bacteria</taxon>
        <taxon>Bacillati</taxon>
        <taxon>Actinomycetota</taxon>
        <taxon>Actinomycetes</taxon>
        <taxon>Propionibacteriales</taxon>
        <taxon>Kribbellaceae</taxon>
        <taxon>Kribbella</taxon>
    </lineage>
</organism>
<dbReference type="Gene3D" id="3.40.50.300">
    <property type="entry name" value="P-loop containing nucleotide triphosphate hydrolases"/>
    <property type="match status" value="2"/>
</dbReference>
<evidence type="ECO:0000256" key="1">
    <source>
        <dbReference type="ARBA" id="ARBA00022741"/>
    </source>
</evidence>
<evidence type="ECO:0000256" key="2">
    <source>
        <dbReference type="ARBA" id="ARBA00022801"/>
    </source>
</evidence>
<dbReference type="InterPro" id="IPR000212">
    <property type="entry name" value="DNA_helicase_UvrD/REP"/>
</dbReference>
<feature type="binding site" evidence="5">
    <location>
        <begin position="226"/>
        <end position="233"/>
    </location>
    <ligand>
        <name>ATP</name>
        <dbReference type="ChEBI" id="CHEBI:30616"/>
    </ligand>
</feature>
<gene>
    <name evidence="7" type="ORF">E1263_34670</name>
</gene>
<dbReference type="PANTHER" id="PTHR11070:SF45">
    <property type="entry name" value="DNA 3'-5' HELICASE"/>
    <property type="match status" value="1"/>
</dbReference>
<name>A0A4V2YLN6_9ACTN</name>
<protein>
    <submittedName>
        <fullName evidence="7">Helicase</fullName>
    </submittedName>
</protein>
<dbReference type="InterPro" id="IPR014016">
    <property type="entry name" value="UvrD-like_ATP-bd"/>
</dbReference>
<reference evidence="7 8" key="1">
    <citation type="submission" date="2019-03" db="EMBL/GenBank/DDBJ databases">
        <title>Draft genome sequences of novel Actinobacteria.</title>
        <authorList>
            <person name="Sahin N."/>
            <person name="Ay H."/>
            <person name="Saygin H."/>
        </authorList>
    </citation>
    <scope>NUCLEOTIDE SEQUENCE [LARGE SCALE GENOMIC DNA]</scope>
    <source>
        <strain evidence="7 8">JCM 13523</strain>
    </source>
</reference>
<evidence type="ECO:0000256" key="3">
    <source>
        <dbReference type="ARBA" id="ARBA00022806"/>
    </source>
</evidence>